<dbReference type="InterPro" id="IPR001902">
    <property type="entry name" value="SLC26A/SulP_fam"/>
</dbReference>
<feature type="region of interest" description="Disordered" evidence="6">
    <location>
        <begin position="585"/>
        <end position="605"/>
    </location>
</feature>
<keyword evidence="2 7" id="KW-0812">Transmembrane</keyword>
<dbReference type="Ensembl" id="ENSGMOT00000066809.1">
    <property type="protein sequence ID" value="ENSGMOP00000023562.1"/>
    <property type="gene ID" value="ENSGMOG00000017515.2"/>
</dbReference>
<feature type="transmembrane region" description="Helical" evidence="7">
    <location>
        <begin position="137"/>
        <end position="161"/>
    </location>
</feature>
<dbReference type="GO" id="GO:0016020">
    <property type="term" value="C:membrane"/>
    <property type="evidence" value="ECO:0007669"/>
    <property type="project" value="UniProtKB-SubCell"/>
</dbReference>
<proteinExistence type="predicted"/>
<feature type="transmembrane region" description="Helical" evidence="7">
    <location>
        <begin position="51"/>
        <end position="78"/>
    </location>
</feature>
<reference evidence="9" key="3">
    <citation type="submission" date="2025-09" db="UniProtKB">
        <authorList>
            <consortium name="Ensembl"/>
        </authorList>
    </citation>
    <scope>IDENTIFICATION</scope>
</reference>
<feature type="domain" description="STAS" evidence="8">
    <location>
        <begin position="664"/>
        <end position="685"/>
    </location>
</feature>
<dbReference type="InterPro" id="IPR036513">
    <property type="entry name" value="STAS_dom_sf"/>
</dbReference>
<feature type="coiled-coil region" evidence="5">
    <location>
        <begin position="515"/>
        <end position="550"/>
    </location>
</feature>
<comment type="subcellular location">
    <subcellularLocation>
        <location evidence="1">Membrane</location>
        <topology evidence="1">Multi-pass membrane protein</topology>
    </subcellularLocation>
</comment>
<feature type="transmembrane region" description="Helical" evidence="7">
    <location>
        <begin position="289"/>
        <end position="308"/>
    </location>
</feature>
<feature type="transmembrane region" description="Helical" evidence="7">
    <location>
        <begin position="329"/>
        <end position="348"/>
    </location>
</feature>
<dbReference type="AlphaFoldDB" id="A0A8C4ZX55"/>
<dbReference type="NCBIfam" id="TIGR00815">
    <property type="entry name" value="sulP"/>
    <property type="match status" value="1"/>
</dbReference>
<evidence type="ECO:0000256" key="6">
    <source>
        <dbReference type="SAM" id="MobiDB-lite"/>
    </source>
</evidence>
<protein>
    <submittedName>
        <fullName evidence="9">Solute carrier family 26 member 6, like 2</fullName>
    </submittedName>
</protein>
<evidence type="ECO:0000256" key="1">
    <source>
        <dbReference type="ARBA" id="ARBA00004141"/>
    </source>
</evidence>
<name>A0A8C4ZX55_GADMO</name>
<feature type="transmembrane region" description="Helical" evidence="7">
    <location>
        <begin position="213"/>
        <end position="231"/>
    </location>
</feature>
<evidence type="ECO:0000256" key="7">
    <source>
        <dbReference type="SAM" id="Phobius"/>
    </source>
</evidence>
<evidence type="ECO:0000256" key="2">
    <source>
        <dbReference type="ARBA" id="ARBA00022692"/>
    </source>
</evidence>
<feature type="transmembrane region" description="Helical" evidence="7">
    <location>
        <begin position="429"/>
        <end position="455"/>
    </location>
</feature>
<accession>A0A8C4ZX55</accession>
<organism evidence="9 10">
    <name type="scientific">Gadus morhua</name>
    <name type="common">Atlantic cod</name>
    <dbReference type="NCBI Taxonomy" id="8049"/>
    <lineage>
        <taxon>Eukaryota</taxon>
        <taxon>Metazoa</taxon>
        <taxon>Chordata</taxon>
        <taxon>Craniata</taxon>
        <taxon>Vertebrata</taxon>
        <taxon>Euteleostomi</taxon>
        <taxon>Actinopterygii</taxon>
        <taxon>Neopterygii</taxon>
        <taxon>Teleostei</taxon>
        <taxon>Neoteleostei</taxon>
        <taxon>Acanthomorphata</taxon>
        <taxon>Zeiogadaria</taxon>
        <taxon>Gadariae</taxon>
        <taxon>Gadiformes</taxon>
        <taxon>Gadoidei</taxon>
        <taxon>Gadidae</taxon>
        <taxon>Gadus</taxon>
    </lineage>
</organism>
<feature type="region of interest" description="Disordered" evidence="6">
    <location>
        <begin position="636"/>
        <end position="658"/>
    </location>
</feature>
<evidence type="ECO:0000313" key="10">
    <source>
        <dbReference type="Proteomes" id="UP000694546"/>
    </source>
</evidence>
<dbReference type="Pfam" id="PF00916">
    <property type="entry name" value="Sulfate_transp"/>
    <property type="match status" value="1"/>
</dbReference>
<feature type="compositionally biased region" description="Polar residues" evidence="6">
    <location>
        <begin position="585"/>
        <end position="596"/>
    </location>
</feature>
<evidence type="ECO:0000256" key="4">
    <source>
        <dbReference type="ARBA" id="ARBA00023136"/>
    </source>
</evidence>
<dbReference type="Proteomes" id="UP000694546">
    <property type="component" value="Chromosome 1"/>
</dbReference>
<feature type="transmembrane region" description="Helical" evidence="7">
    <location>
        <begin position="360"/>
        <end position="380"/>
    </location>
</feature>
<dbReference type="Gene3D" id="3.30.750.24">
    <property type="entry name" value="STAS domain"/>
    <property type="match status" value="1"/>
</dbReference>
<keyword evidence="5" id="KW-0175">Coiled coil</keyword>
<dbReference type="InterPro" id="IPR002645">
    <property type="entry name" value="STAS_dom"/>
</dbReference>
<keyword evidence="4 7" id="KW-0472">Membrane</keyword>
<dbReference type="PANTHER" id="PTHR11814">
    <property type="entry name" value="SULFATE TRANSPORTER"/>
    <property type="match status" value="1"/>
</dbReference>
<evidence type="ECO:0000256" key="3">
    <source>
        <dbReference type="ARBA" id="ARBA00022989"/>
    </source>
</evidence>
<reference evidence="9" key="2">
    <citation type="submission" date="2025-08" db="UniProtKB">
        <authorList>
            <consortium name="Ensembl"/>
        </authorList>
    </citation>
    <scope>IDENTIFICATION</scope>
</reference>
<keyword evidence="3 7" id="KW-1133">Transmembrane helix</keyword>
<keyword evidence="10" id="KW-1185">Reference proteome</keyword>
<sequence length="685" mass="75671">HFRCSVPGLKRAVLKWVPVLSWLPQYSIRENAVGDIVSGLSVGIMHLPQGMAYALLASLTPVFGLYTSLFPVMIYFIFGTSRHISIGTFAVVSIMVGSVTEKFGPDSNFVVGGNGTNGTAVVDIDARDAYRVQISCALTAVVGVLQILFGLVRFGFVVTYLSEPLVRGYTTAVAVQVLLSQLKYVVGVHTTRFTGPLSQVYTLIDLCSLLPKTNIATLVISIVALFVLILVKELNTYYRKKLPMSIPIELIVVRFYFLHLSRVNANKFLSSLRSPPPRLKAPRVPDGNLFILVFPDAFAIVIVAYAISISISKTMALKHGYKVDSNQELVALGLSNVFGAFFQCYVVTASLSRSLVQESAGGKTQVAGVVSSIIVLITILKIGSLFAELPKAILATIVFVNLKGMFKQFNDIPLLWKSNKMDLMIWSVTWVATILLNLDIGLAVAVVFSMLTVIFRIQLPRYSILGHVPGTELYVDMDAYEEVRRVTIFRSSATICYTNAEMYLEALQEKSGINIIEQLTEKKKLENKLKRQQEKEKKKAKKAAKKLQVQPCMQRTFVESKHNRYESMSHELMNEFPPCLSPTENQVDVNSEQNPSVKKKGKKHQTVLVSPTEVGPVYGGFDGQVNSAYQMDPEVSDACPADDDNSARENGGVKTEERHRTHSVILDLSTTSFVDTVTAKTLNNV</sequence>
<evidence type="ECO:0000313" key="9">
    <source>
        <dbReference type="Ensembl" id="ENSGMOP00000023562.1"/>
    </source>
</evidence>
<dbReference type="PROSITE" id="PS50801">
    <property type="entry name" value="STAS"/>
    <property type="match status" value="1"/>
</dbReference>
<evidence type="ECO:0000259" key="8">
    <source>
        <dbReference type="PROSITE" id="PS50801"/>
    </source>
</evidence>
<evidence type="ECO:0000256" key="5">
    <source>
        <dbReference type="SAM" id="Coils"/>
    </source>
</evidence>
<dbReference type="GO" id="GO:0055085">
    <property type="term" value="P:transmembrane transport"/>
    <property type="evidence" value="ECO:0007669"/>
    <property type="project" value="InterPro"/>
</dbReference>
<reference evidence="9" key="1">
    <citation type="submission" date="2019-07" db="EMBL/GenBank/DDBJ databases">
        <authorList>
            <consortium name="Wellcome Sanger Institute Data Sharing"/>
        </authorList>
    </citation>
    <scope>NUCLEOTIDE SEQUENCE [LARGE SCALE GENOMIC DNA]</scope>
</reference>
<dbReference type="InterPro" id="IPR011547">
    <property type="entry name" value="SLC26A/SulP_dom"/>
</dbReference>
<dbReference type="GeneTree" id="ENSGT01150000286960"/>